<reference evidence="4 5" key="1">
    <citation type="submission" date="2018-06" db="EMBL/GenBank/DDBJ databases">
        <title>Genomic Encyclopedia of Archaeal and Bacterial Type Strains, Phase II (KMG-II): from individual species to whole genera.</title>
        <authorList>
            <person name="Goeker M."/>
        </authorList>
    </citation>
    <scope>NUCLEOTIDE SEQUENCE [LARGE SCALE GENOMIC DNA]</scope>
    <source>
        <strain evidence="4 5">ATCC BAA-1881</strain>
    </source>
</reference>
<dbReference type="SUPFAM" id="SSF48452">
    <property type="entry name" value="TPR-like"/>
    <property type="match status" value="2"/>
</dbReference>
<dbReference type="InterPro" id="IPR011990">
    <property type="entry name" value="TPR-like_helical_dom_sf"/>
</dbReference>
<dbReference type="RefSeq" id="WP_170142783.1">
    <property type="nucleotide sequence ID" value="NZ_BIFX01000001.1"/>
</dbReference>
<dbReference type="InterPro" id="IPR027417">
    <property type="entry name" value="P-loop_NTPase"/>
</dbReference>
<organism evidence="4 5">
    <name type="scientific">Thermosporothrix hazakensis</name>
    <dbReference type="NCBI Taxonomy" id="644383"/>
    <lineage>
        <taxon>Bacteria</taxon>
        <taxon>Bacillati</taxon>
        <taxon>Chloroflexota</taxon>
        <taxon>Ktedonobacteria</taxon>
        <taxon>Ktedonobacterales</taxon>
        <taxon>Thermosporotrichaceae</taxon>
        <taxon>Thermosporothrix</taxon>
    </lineage>
</organism>
<dbReference type="SUPFAM" id="SSF52540">
    <property type="entry name" value="P-loop containing nucleoside triphosphate hydrolases"/>
    <property type="match status" value="1"/>
</dbReference>
<dbReference type="Gene3D" id="3.40.50.300">
    <property type="entry name" value="P-loop containing nucleotide triphosphate hydrolases"/>
    <property type="match status" value="1"/>
</dbReference>
<dbReference type="Gene3D" id="1.10.10.10">
    <property type="entry name" value="Winged helix-like DNA-binding domain superfamily/Winged helix DNA-binding domain"/>
    <property type="match status" value="1"/>
</dbReference>
<name>A0A326U2K8_THEHA</name>
<dbReference type="Proteomes" id="UP000248806">
    <property type="component" value="Unassembled WGS sequence"/>
</dbReference>
<sequence length="1160" mass="133908">MDRDTHTLHVITFGRFELRSQHGPLTGEPWSQQEVRQLFKLLLTARQHRLHLDQILDLLWSSQPLEYALLAFEETLARLQAALTLEQGSIPLTFQHNVLTLHTQNLFIDADVFEQSVQQLQAHYTMHPSQPPVEIQSLLNRFEQALALYQGDYLPEESVIPWFQPRRSQFRSYHLWLLEHISEVADACHQHRKAFEYLHLLRDRYPADVRIRNELLRHYALMERWTDAMQQVQKWQQETPPKETQPFLFLPPLKKMPPAEPPTIPAAETYKQKPLNSPLTHALTPYVAPFQFPEAQSFSSALPPLLQHALENTRGQEDSLIGRSEEFEQLQCFFQQERLVLIRGEAGSGKTHLARQFCQWASTEHSARCFWSTCTPASSFRPYKPFIDYLSAILEPLTVGQLRKKYGKNADVFYRLLPTYRDQMKSIPDIDHAFLLRAVTACLTRLANQEPVIIVLDNAQWSDRSTLQLLAQLVARAAQTPALLFLVLYRAEEVGVEHPLRELRIPLEQTTPPPELRLSRPGEMHTLELLSGRLQSPIQLSLAYVLYKYTDGNPCQTLETLHYLQDTGKLQQQDGRWQLTGSAEHLILPGSMQELVSARLSQCTTACQETLAFAAVQGYTFDLETLCKARNLPQDDILLHLGQAACLHLIQQGEEKKEFTFTHPSIHEALYWSLNPWSKRAMHREIAHAIEALHGTNSQEMLYLLTYHYQQAEEPRSALAYSIQLVTLCTTLYAYDDAACILERTLPLLDGHDYQTKAALLDQLIRELYLPGGHIERALQACGEARSLWHSLKQPEKEEAIIFQQALLHFRLRQDAQALQTLQPLSSEKATEQARTRSLALQSMLTIRQGDTATAFEQLRQAENMLDCLTLPDPLVSILTLWSRSWYSFLTGSPQAMLSYAQRGLQLCRDTQEEYWEPVHTFTMIWALIHTGYYKKSEQVAHTALKQAQHPGALRARGWIHLALLFLSNRREHWHAAREQAERALTIARHRHDIDLELFTLWGQSQYESGQGHYEEACGTLQQTLEYIQQQNLKTMILPHLQLQLATVHYQEGELEEARQVLQQLQQPLTEQRYIQLTALSRRLQGCILQRLGDLDSARSHFEQTLELLMRIKDPLEYASTLNLLGNYYLKRRKPGDRKKGRTYLEQAKSILKQFSLRES</sequence>
<dbReference type="InterPro" id="IPR041664">
    <property type="entry name" value="AAA_16"/>
</dbReference>
<feature type="domain" description="Bacterial transcriptional activator" evidence="3">
    <location>
        <begin position="108"/>
        <end position="236"/>
    </location>
</feature>
<dbReference type="EMBL" id="QKUF01000017">
    <property type="protein sequence ID" value="PZW25682.1"/>
    <property type="molecule type" value="Genomic_DNA"/>
</dbReference>
<dbReference type="PANTHER" id="PTHR16305">
    <property type="entry name" value="TESTICULAR SOLUBLE ADENYLYL CYCLASE"/>
    <property type="match status" value="1"/>
</dbReference>
<dbReference type="GO" id="GO:0005737">
    <property type="term" value="C:cytoplasm"/>
    <property type="evidence" value="ECO:0007669"/>
    <property type="project" value="TreeGrafter"/>
</dbReference>
<dbReference type="GO" id="GO:0004016">
    <property type="term" value="F:adenylate cyclase activity"/>
    <property type="evidence" value="ECO:0007669"/>
    <property type="project" value="TreeGrafter"/>
</dbReference>
<keyword evidence="5" id="KW-1185">Reference proteome</keyword>
<keyword evidence="1" id="KW-0547">Nucleotide-binding</keyword>
<evidence type="ECO:0000256" key="2">
    <source>
        <dbReference type="ARBA" id="ARBA00022840"/>
    </source>
</evidence>
<comment type="caution">
    <text evidence="4">The sequence shown here is derived from an EMBL/GenBank/DDBJ whole genome shotgun (WGS) entry which is preliminary data.</text>
</comment>
<keyword evidence="2" id="KW-0067">ATP-binding</keyword>
<dbReference type="PANTHER" id="PTHR16305:SF28">
    <property type="entry name" value="GUANYLATE CYCLASE DOMAIN-CONTAINING PROTEIN"/>
    <property type="match status" value="1"/>
</dbReference>
<evidence type="ECO:0000313" key="5">
    <source>
        <dbReference type="Proteomes" id="UP000248806"/>
    </source>
</evidence>
<gene>
    <name evidence="4" type="ORF">EI42_04175</name>
</gene>
<dbReference type="GO" id="GO:0005524">
    <property type="term" value="F:ATP binding"/>
    <property type="evidence" value="ECO:0007669"/>
    <property type="project" value="UniProtKB-KW"/>
</dbReference>
<dbReference type="AlphaFoldDB" id="A0A326U2K8"/>
<dbReference type="InterPro" id="IPR005158">
    <property type="entry name" value="BTAD"/>
</dbReference>
<dbReference type="SMART" id="SM01043">
    <property type="entry name" value="BTAD"/>
    <property type="match status" value="1"/>
</dbReference>
<dbReference type="Pfam" id="PF03704">
    <property type="entry name" value="BTAD"/>
    <property type="match status" value="1"/>
</dbReference>
<dbReference type="Gene3D" id="1.25.40.10">
    <property type="entry name" value="Tetratricopeptide repeat domain"/>
    <property type="match status" value="3"/>
</dbReference>
<dbReference type="Pfam" id="PF13191">
    <property type="entry name" value="AAA_16"/>
    <property type="match status" value="1"/>
</dbReference>
<protein>
    <submittedName>
        <fullName evidence="4">Transcriptional activator</fullName>
    </submittedName>
</protein>
<proteinExistence type="predicted"/>
<accession>A0A326U2K8</accession>
<evidence type="ECO:0000256" key="1">
    <source>
        <dbReference type="ARBA" id="ARBA00022741"/>
    </source>
</evidence>
<dbReference type="InterPro" id="IPR036388">
    <property type="entry name" value="WH-like_DNA-bd_sf"/>
</dbReference>
<evidence type="ECO:0000259" key="3">
    <source>
        <dbReference type="SMART" id="SM01043"/>
    </source>
</evidence>
<evidence type="ECO:0000313" key="4">
    <source>
        <dbReference type="EMBL" id="PZW25682.1"/>
    </source>
</evidence>